<dbReference type="EMBL" id="VOSB01000006">
    <property type="protein sequence ID" value="TXE18801.1"/>
    <property type="molecule type" value="Genomic_DNA"/>
</dbReference>
<dbReference type="STRING" id="1123037.GCA_000425305_02760"/>
<dbReference type="RefSeq" id="WP_028872501.1">
    <property type="nucleotide sequence ID" value="NZ_VOSB01000006.1"/>
</dbReference>
<evidence type="ECO:0000313" key="2">
    <source>
        <dbReference type="EMBL" id="TXE18801.1"/>
    </source>
</evidence>
<proteinExistence type="predicted"/>
<accession>A0A5C7BAX4</accession>
<comment type="caution">
    <text evidence="2">The sequence shown here is derived from an EMBL/GenBank/DDBJ whole genome shotgun (WGS) entry which is preliminary data.</text>
</comment>
<dbReference type="Pfam" id="PF19578">
    <property type="entry name" value="DUF6090"/>
    <property type="match status" value="1"/>
</dbReference>
<gene>
    <name evidence="2" type="ORF">ES692_04945</name>
</gene>
<feature type="transmembrane region" description="Helical" evidence="1">
    <location>
        <begin position="21"/>
        <end position="42"/>
    </location>
</feature>
<keyword evidence="1" id="KW-1133">Transmembrane helix</keyword>
<evidence type="ECO:0000256" key="1">
    <source>
        <dbReference type="SAM" id="Phobius"/>
    </source>
</evidence>
<keyword evidence="1" id="KW-0812">Transmembrane</keyword>
<reference evidence="2 3" key="1">
    <citation type="submission" date="2019-08" db="EMBL/GenBank/DDBJ databases">
        <title>Genome of Psychroserpens burtonensis ACAM 167.</title>
        <authorList>
            <person name="Bowman J.P."/>
        </authorList>
    </citation>
    <scope>NUCLEOTIDE SEQUENCE [LARGE SCALE GENOMIC DNA]</scope>
    <source>
        <strain evidence="2 3">ACAM 167</strain>
    </source>
</reference>
<dbReference type="OrthoDB" id="821805at2"/>
<dbReference type="Proteomes" id="UP000321938">
    <property type="component" value="Unassembled WGS sequence"/>
</dbReference>
<dbReference type="AlphaFoldDB" id="A0A5C7BAX4"/>
<evidence type="ECO:0000313" key="3">
    <source>
        <dbReference type="Proteomes" id="UP000321938"/>
    </source>
</evidence>
<keyword evidence="1" id="KW-0472">Membrane</keyword>
<dbReference type="InterPro" id="IPR045749">
    <property type="entry name" value="DUF6090"/>
</dbReference>
<organism evidence="2 3">
    <name type="scientific">Psychroserpens burtonensis</name>
    <dbReference type="NCBI Taxonomy" id="49278"/>
    <lineage>
        <taxon>Bacteria</taxon>
        <taxon>Pseudomonadati</taxon>
        <taxon>Bacteroidota</taxon>
        <taxon>Flavobacteriia</taxon>
        <taxon>Flavobacteriales</taxon>
        <taxon>Flavobacteriaceae</taxon>
        <taxon>Psychroserpens</taxon>
    </lineage>
</organism>
<keyword evidence="3" id="KW-1185">Reference proteome</keyword>
<protein>
    <submittedName>
        <fullName evidence="2">Uncharacterized protein</fullName>
    </submittedName>
</protein>
<name>A0A5C7BAX4_9FLAO</name>
<sequence>MIQFFRKIRQNMIKENRTSKYLLYAIGEIILVVIGILIALQINNWNENNKLEKEAYKVLLQMKDEFSRNQTELQLKLEQHKFVKASTAELSSLISPNPIEVEKHKLDSLMFSTIYVPEFNASIATLASEKLVLVDDELKNYIADWQLNYDYYKLSTKLIYDNQTQQASFIIENYQSKNFKNALIQPTKSAFDTDEQNILTSPIFENYIHSRSLNTFFIVKRATTLYDIQTKILQHIEAKLSTYD</sequence>